<dbReference type="Pfam" id="PF12146">
    <property type="entry name" value="Hydrolase_4"/>
    <property type="match status" value="1"/>
</dbReference>
<evidence type="ECO:0000313" key="2">
    <source>
        <dbReference type="EMBL" id="MEN2991740.1"/>
    </source>
</evidence>
<proteinExistence type="predicted"/>
<gene>
    <name evidence="2" type="ORF">WG926_25745</name>
</gene>
<evidence type="ECO:0000259" key="1">
    <source>
        <dbReference type="Pfam" id="PF12146"/>
    </source>
</evidence>
<dbReference type="EMBL" id="JBBKTW010000013">
    <property type="protein sequence ID" value="MEN2991740.1"/>
    <property type="molecule type" value="Genomic_DNA"/>
</dbReference>
<comment type="caution">
    <text evidence="2">The sequence shown here is derived from an EMBL/GenBank/DDBJ whole genome shotgun (WGS) entry which is preliminary data.</text>
</comment>
<keyword evidence="3" id="KW-1185">Reference proteome</keyword>
<feature type="domain" description="Serine aminopeptidase S33" evidence="1">
    <location>
        <begin position="61"/>
        <end position="163"/>
    </location>
</feature>
<sequence length="265" mass="28592">MAAYRASTPVLDQAGMLAAGLGQAVILPLRPQDETMLEQAEPFRFGPHDSRQAWSVGEGPVVMLVHGYSGRGVQMASLALRIARQGYRCVFFDAGGHGASRPEKVGFHTFIADTHDLFTRLDTPVRAMIGHSAGGLAMMRARALHGVHADRYAVISAPLFPYVPLESMRRQGAFPEALDHVKAILSDQFQTSWSSLSGGIAYTPEADGRLLAIYDTTDQMVEHSDAEALAVLWPGCRVVKTAGYGHNRILQAEETGAAVCAFLAD</sequence>
<keyword evidence="2" id="KW-0378">Hydrolase</keyword>
<dbReference type="SUPFAM" id="SSF53474">
    <property type="entry name" value="alpha/beta-Hydrolases"/>
    <property type="match status" value="1"/>
</dbReference>
<dbReference type="GO" id="GO:0016787">
    <property type="term" value="F:hydrolase activity"/>
    <property type="evidence" value="ECO:0007669"/>
    <property type="project" value="UniProtKB-KW"/>
</dbReference>
<name>A0ABU9YSF0_9PROT</name>
<organism evidence="2 3">
    <name type="scientific">Tistrella arctica</name>
    <dbReference type="NCBI Taxonomy" id="3133430"/>
    <lineage>
        <taxon>Bacteria</taxon>
        <taxon>Pseudomonadati</taxon>
        <taxon>Pseudomonadota</taxon>
        <taxon>Alphaproteobacteria</taxon>
        <taxon>Geminicoccales</taxon>
        <taxon>Geminicoccaceae</taxon>
        <taxon>Tistrella</taxon>
    </lineage>
</organism>
<dbReference type="RefSeq" id="WP_345935875.1">
    <property type="nucleotide sequence ID" value="NZ_JBBKTV010000016.1"/>
</dbReference>
<dbReference type="Proteomes" id="UP001413721">
    <property type="component" value="Unassembled WGS sequence"/>
</dbReference>
<dbReference type="InterPro" id="IPR029058">
    <property type="entry name" value="AB_hydrolase_fold"/>
</dbReference>
<accession>A0ABU9YSF0</accession>
<reference evidence="2 3" key="1">
    <citation type="submission" date="2024-03" db="EMBL/GenBank/DDBJ databases">
        <title>High-quality draft genome sequencing of Tistrella sp. BH-R2-4.</title>
        <authorList>
            <person name="Dong C."/>
        </authorList>
    </citation>
    <scope>NUCLEOTIDE SEQUENCE [LARGE SCALE GENOMIC DNA]</scope>
    <source>
        <strain evidence="2 3">BH-R2-4</strain>
    </source>
</reference>
<protein>
    <submittedName>
        <fullName evidence="2">Alpha/beta fold hydrolase</fullName>
    </submittedName>
</protein>
<dbReference type="Gene3D" id="3.40.50.1820">
    <property type="entry name" value="alpha/beta hydrolase"/>
    <property type="match status" value="1"/>
</dbReference>
<dbReference type="InterPro" id="IPR022742">
    <property type="entry name" value="Hydrolase_4"/>
</dbReference>
<evidence type="ECO:0000313" key="3">
    <source>
        <dbReference type="Proteomes" id="UP001413721"/>
    </source>
</evidence>